<dbReference type="InterPro" id="IPR033379">
    <property type="entry name" value="Acid_Pase_AS"/>
</dbReference>
<evidence type="ECO:0000256" key="1">
    <source>
        <dbReference type="ARBA" id="ARBA00005375"/>
    </source>
</evidence>
<dbReference type="InterPro" id="IPR050645">
    <property type="entry name" value="Histidine_acid_phosphatase"/>
</dbReference>
<dbReference type="InterPro" id="IPR029033">
    <property type="entry name" value="His_PPase_superfam"/>
</dbReference>
<feature type="compositionally biased region" description="Polar residues" evidence="2">
    <location>
        <begin position="30"/>
        <end position="52"/>
    </location>
</feature>
<organism evidence="4">
    <name type="scientific">Trypanosoma vivax (strain Y486)</name>
    <dbReference type="NCBI Taxonomy" id="1055687"/>
    <lineage>
        <taxon>Eukaryota</taxon>
        <taxon>Discoba</taxon>
        <taxon>Euglenozoa</taxon>
        <taxon>Kinetoplastea</taxon>
        <taxon>Metakinetoplastina</taxon>
        <taxon>Trypanosomatida</taxon>
        <taxon>Trypanosomatidae</taxon>
        <taxon>Trypanosoma</taxon>
        <taxon>Duttonella</taxon>
    </lineage>
</organism>
<comment type="similarity">
    <text evidence="1">Belongs to the histidine acid phosphatase family.</text>
</comment>
<evidence type="ECO:0000256" key="2">
    <source>
        <dbReference type="SAM" id="MobiDB-lite"/>
    </source>
</evidence>
<dbReference type="InterPro" id="IPR000560">
    <property type="entry name" value="His_Pase_clade-2"/>
</dbReference>
<feature type="signal peptide" evidence="3">
    <location>
        <begin position="1"/>
        <end position="29"/>
    </location>
</feature>
<dbReference type="AlphaFoldDB" id="G0U6Z0"/>
<evidence type="ECO:0000256" key="3">
    <source>
        <dbReference type="SAM" id="SignalP"/>
    </source>
</evidence>
<dbReference type="EMBL" id="HE573026">
    <property type="protein sequence ID" value="CCC51647.1"/>
    <property type="molecule type" value="Genomic_DNA"/>
</dbReference>
<accession>G0U6Z0</accession>
<dbReference type="CDD" id="cd07061">
    <property type="entry name" value="HP_HAP_like"/>
    <property type="match status" value="1"/>
</dbReference>
<dbReference type="Pfam" id="PF00328">
    <property type="entry name" value="His_Phos_2"/>
    <property type="match status" value="1"/>
</dbReference>
<feature type="region of interest" description="Disordered" evidence="2">
    <location>
        <begin position="30"/>
        <end position="55"/>
    </location>
</feature>
<dbReference type="GO" id="GO:0016791">
    <property type="term" value="F:phosphatase activity"/>
    <property type="evidence" value="ECO:0007669"/>
    <property type="project" value="TreeGrafter"/>
</dbReference>
<keyword evidence="3" id="KW-0732">Signal</keyword>
<protein>
    <submittedName>
        <fullName evidence="4">Putative acid phosphatase</fullName>
    </submittedName>
</protein>
<dbReference type="SUPFAM" id="SSF53254">
    <property type="entry name" value="Phosphoglycerate mutase-like"/>
    <property type="match status" value="1"/>
</dbReference>
<dbReference type="PANTHER" id="PTHR11567:SF137">
    <property type="entry name" value="PHOSPHATASE, PUTATIVE-RELATED"/>
    <property type="match status" value="1"/>
</dbReference>
<dbReference type="VEuPathDB" id="TriTrypDB:TvY486_1006940"/>
<dbReference type="PANTHER" id="PTHR11567">
    <property type="entry name" value="ACID PHOSPHATASE-RELATED"/>
    <property type="match status" value="1"/>
</dbReference>
<evidence type="ECO:0000313" key="4">
    <source>
        <dbReference type="EMBL" id="CCC51647.1"/>
    </source>
</evidence>
<sequence>MAFLGGLAFPLAVRLLLMVTFAVAPQSSAKEQSQRVSQTKSSYSEEFSSDGNRSYEPHAAVGRIVPKRSQLILTQLLVINRHGHRSPNAQYWSACPRDAKNKLKYDVGTEDLTGLGMQEEFNLGVYLRHKYSNFIGPRFNRSRHLLLAVGEPRILQSAQAVSQGLFPEGFGPSGYLPRRPQFVPVFSDMSSHEYLLDDVPCFRRAEADMHSWLNSSFAEFIADPEVMSVVTYMKKVCGVSGKDHMPLYVFLKLVADGMTFNSDFGLSVCKGSVTSDMLFKIRKISLKLLMGRLYSTDEQQTYTAVDLPHRFLHSMGCWNSLNTTQPNNDGPTTGQDVTFYFVHREALYALGQFFGFQYNVPGLPRGELPVASTLIFERLVRKEDMPFHRKEDTPLASIYVRLLLWTPKDGTSTVDIPACHVPQLCTLEELLGIYVARVQRTGTWSKLCNYTPVELDHTTDIR</sequence>
<feature type="chain" id="PRO_5003410332" evidence="3">
    <location>
        <begin position="30"/>
        <end position="462"/>
    </location>
</feature>
<dbReference type="Gene3D" id="3.40.50.1240">
    <property type="entry name" value="Phosphoglycerate mutase-like"/>
    <property type="match status" value="1"/>
</dbReference>
<reference evidence="4" key="1">
    <citation type="journal article" date="2012" name="Proc. Natl. Acad. Sci. U.S.A.">
        <title>Antigenic diversity is generated by distinct evolutionary mechanisms in African trypanosome species.</title>
        <authorList>
            <person name="Jackson A.P."/>
            <person name="Berry A."/>
            <person name="Aslett M."/>
            <person name="Allison H.C."/>
            <person name="Burton P."/>
            <person name="Vavrova-Anderson J."/>
            <person name="Brown R."/>
            <person name="Browne H."/>
            <person name="Corton N."/>
            <person name="Hauser H."/>
            <person name="Gamble J."/>
            <person name="Gilderthorp R."/>
            <person name="Marcello L."/>
            <person name="McQuillan J."/>
            <person name="Otto T.D."/>
            <person name="Quail M.A."/>
            <person name="Sanders M.J."/>
            <person name="van Tonder A."/>
            <person name="Ginger M.L."/>
            <person name="Field M.C."/>
            <person name="Barry J.D."/>
            <person name="Hertz-Fowler C."/>
            <person name="Berriman M."/>
        </authorList>
    </citation>
    <scope>NUCLEOTIDE SEQUENCE</scope>
    <source>
        <strain evidence="4">Y486</strain>
    </source>
</reference>
<gene>
    <name evidence="4" type="ORF">TVY486_1006940</name>
</gene>
<proteinExistence type="inferred from homology"/>
<dbReference type="PROSITE" id="PS00616">
    <property type="entry name" value="HIS_ACID_PHOSPHAT_1"/>
    <property type="match status" value="1"/>
</dbReference>
<name>G0U6Z0_TRYVY</name>